<comment type="caution">
    <text evidence="1">The sequence shown here is derived from an EMBL/GenBank/DDBJ whole genome shotgun (WGS) entry which is preliminary data.</text>
</comment>
<dbReference type="Proteomes" id="UP000742460">
    <property type="component" value="Unassembled WGS sequence"/>
</dbReference>
<organism evidence="1 2">
    <name type="scientific">Brachybacterium massiliense</name>
    <dbReference type="NCBI Taxonomy" id="1755098"/>
    <lineage>
        <taxon>Bacteria</taxon>
        <taxon>Bacillati</taxon>
        <taxon>Actinomycetota</taxon>
        <taxon>Actinomycetes</taxon>
        <taxon>Micrococcales</taxon>
        <taxon>Dermabacteraceae</taxon>
        <taxon>Brachybacterium</taxon>
    </lineage>
</organism>
<dbReference type="PANTHER" id="PTHR43649:SF17">
    <property type="entry name" value="ABC TRANSPORTER SOLUTE BINDING PROTEIN-SUGAR TRANSPORT"/>
    <property type="match status" value="1"/>
</dbReference>
<evidence type="ECO:0000313" key="2">
    <source>
        <dbReference type="Proteomes" id="UP000742460"/>
    </source>
</evidence>
<reference evidence="1" key="2">
    <citation type="submission" date="2021-09" db="EMBL/GenBank/DDBJ databases">
        <authorList>
            <person name="Gilroy R."/>
        </authorList>
    </citation>
    <scope>NUCLEOTIDE SEQUENCE</scope>
    <source>
        <strain evidence="1">ChiGjej5B5-22894</strain>
    </source>
</reference>
<accession>A0A921MWE2</accession>
<dbReference type="AlphaFoldDB" id="A0A921MWE2"/>
<gene>
    <name evidence="1" type="ORF">K8V81_09435</name>
</gene>
<dbReference type="PANTHER" id="PTHR43649">
    <property type="entry name" value="ARABINOSE-BINDING PROTEIN-RELATED"/>
    <property type="match status" value="1"/>
</dbReference>
<proteinExistence type="predicted"/>
<dbReference type="Pfam" id="PF01547">
    <property type="entry name" value="SBP_bac_1"/>
    <property type="match status" value="1"/>
</dbReference>
<dbReference type="EMBL" id="DYUE01000218">
    <property type="protein sequence ID" value="HJG91933.1"/>
    <property type="molecule type" value="Genomic_DNA"/>
</dbReference>
<dbReference type="SUPFAM" id="SSF53850">
    <property type="entry name" value="Periplasmic binding protein-like II"/>
    <property type="match status" value="1"/>
</dbReference>
<sequence>MLSRRHFTLSATALGLTMLGAAGCSRPSERTTEDLSADVGLTDSGLPIVTDELTLTFGGAKSPLAPDYETMELVQTWRADSGIEITWNNEPDEVWGEKKNLLLASGELPDALFNTGLSDAEVAKYGANGTLIALEDLIEENAPTLAGILAERPDIKAAITASDGHIYTLPSVEEMGLVEFPSMLFINTDWLAEHDLEMPTTVEEYHQALLTFKENGPSGVLPLSFLDVGNIADLIAAIGGQADNPDHRIVQDGKVLFTANTDGFRDAIAELHTWYGEGLIDQESFSQDYVQFVAKGKAEPQSLGSFYFWEGPEVVGPERAGQYEIVPIFPGPDGVQRACVANNQEINRGAFAITRTNQYAAATLRWADMLFDPVMSAQANWGPIGVSQQLNEEGLLEQIPVGEGETEQERRVKVAPGGPKIITAQDFETVVLAEPRAAERQAQIAEFYEPHRANEKYPPVMLSVEELNRVSTIEADINTLVTEKIAAWIVRGGIEEEWDAYVTQLETMGLPEVIEVYQDAYDRFTANT</sequence>
<dbReference type="Gene3D" id="3.40.190.10">
    <property type="entry name" value="Periplasmic binding protein-like II"/>
    <property type="match status" value="2"/>
</dbReference>
<evidence type="ECO:0000313" key="1">
    <source>
        <dbReference type="EMBL" id="HJG91933.1"/>
    </source>
</evidence>
<dbReference type="InterPro" id="IPR006059">
    <property type="entry name" value="SBP"/>
</dbReference>
<name>A0A921MWE2_9MICO</name>
<protein>
    <submittedName>
        <fullName evidence="1">Extracellular solute-binding protein</fullName>
    </submittedName>
</protein>
<dbReference type="InterPro" id="IPR050490">
    <property type="entry name" value="Bact_solute-bd_prot1"/>
</dbReference>
<reference evidence="1" key="1">
    <citation type="journal article" date="2021" name="PeerJ">
        <title>Extensive microbial diversity within the chicken gut microbiome revealed by metagenomics and culture.</title>
        <authorList>
            <person name="Gilroy R."/>
            <person name="Ravi A."/>
            <person name="Getino M."/>
            <person name="Pursley I."/>
            <person name="Horton D.L."/>
            <person name="Alikhan N.F."/>
            <person name="Baker D."/>
            <person name="Gharbi K."/>
            <person name="Hall N."/>
            <person name="Watson M."/>
            <person name="Adriaenssens E.M."/>
            <person name="Foster-Nyarko E."/>
            <person name="Jarju S."/>
            <person name="Secka A."/>
            <person name="Antonio M."/>
            <person name="Oren A."/>
            <person name="Chaudhuri R.R."/>
            <person name="La Ragione R."/>
            <person name="Hildebrand F."/>
            <person name="Pallen M.J."/>
        </authorList>
    </citation>
    <scope>NUCLEOTIDE SEQUENCE</scope>
    <source>
        <strain evidence="1">ChiGjej5B5-22894</strain>
    </source>
</reference>
<dbReference type="PROSITE" id="PS51257">
    <property type="entry name" value="PROKAR_LIPOPROTEIN"/>
    <property type="match status" value="1"/>
</dbReference>